<dbReference type="OrthoDB" id="39401at10239"/>
<proteinExistence type="predicted"/>
<dbReference type="Pfam" id="PF06034">
    <property type="entry name" value="DUF919"/>
    <property type="match status" value="1"/>
</dbReference>
<gene>
    <name evidence="1" type="ORF">clas16</name>
</gene>
<dbReference type="Proteomes" id="UP000232791">
    <property type="component" value="Segment"/>
</dbReference>
<dbReference type="EMBL" id="KR091910">
    <property type="protein sequence ID" value="AKS25359.1"/>
    <property type="molecule type" value="Genomic_DNA"/>
</dbReference>
<keyword evidence="2" id="KW-1185">Reference proteome</keyword>
<organism evidence="1 2">
    <name type="scientific">Clostera anastomosis granulovirus B</name>
    <dbReference type="NCBI Taxonomy" id="1986290"/>
    <lineage>
        <taxon>Viruses</taxon>
        <taxon>Viruses incertae sedis</taxon>
        <taxon>Naldaviricetes</taxon>
        <taxon>Lefavirales</taxon>
        <taxon>Baculoviridae</taxon>
        <taxon>Betabaculovirus</taxon>
        <taxon>Betabaculovirus alterclanastomosis</taxon>
    </lineage>
</organism>
<evidence type="ECO:0000313" key="2">
    <source>
        <dbReference type="Proteomes" id="UP000232791"/>
    </source>
</evidence>
<reference evidence="1 2" key="1">
    <citation type="journal article" date="2015" name="PLoS ONE">
        <title>The Complete Genome of a New Betabaculovirus from Clostera anastomosis.</title>
        <authorList>
            <person name="Yin F."/>
            <person name="Zhu Z."/>
            <person name="Liu X."/>
            <person name="Hou D."/>
            <person name="Wang J."/>
            <person name="Zhang L."/>
            <person name="Wang M."/>
            <person name="Kou Z."/>
            <person name="Wang H."/>
            <person name="Deng F."/>
            <person name="Hu Z."/>
        </authorList>
    </citation>
    <scope>NUCLEOTIDE SEQUENCE [LARGE SCALE GENOMIC DNA]</scope>
    <source>
        <strain evidence="1 2">ClasGV-B</strain>
    </source>
</reference>
<dbReference type="InterPro" id="IPR009265">
    <property type="entry name" value="AcMNPV_Orf29"/>
</dbReference>
<name>A0A0K0WS33_9BBAC</name>
<protein>
    <submittedName>
        <fullName evidence="1">Clas16</fullName>
    </submittedName>
</protein>
<evidence type="ECO:0000313" key="1">
    <source>
        <dbReference type="EMBL" id="AKS25359.1"/>
    </source>
</evidence>
<accession>A0A0K0WS33</accession>
<sequence>MRRCWGNKAKTTSTTVSYTMERRVPLKEQLDDLMRVKKEYQRKVFHKTQMAKMERDSTETERQIRELRKVYFCRIVDRL</sequence>